<protein>
    <submittedName>
        <fullName evidence="4">Glutathione synthase/RimK-type ligase-like ATP-grasp enzyme</fullName>
    </submittedName>
</protein>
<reference evidence="4 5" key="1">
    <citation type="submission" date="2023-07" db="EMBL/GenBank/DDBJ databases">
        <title>Genomic Encyclopedia of Type Strains, Phase IV (KMG-IV): sequencing the most valuable type-strain genomes for metagenomic binning, comparative biology and taxonomic classification.</title>
        <authorList>
            <person name="Goeker M."/>
        </authorList>
    </citation>
    <scope>NUCLEOTIDE SEQUENCE [LARGE SCALE GENOMIC DNA]</scope>
    <source>
        <strain evidence="4 5">DSM 5896</strain>
    </source>
</reference>
<dbReference type="PANTHER" id="PTHR21621">
    <property type="entry name" value="RIBOSOMAL PROTEIN S6 MODIFICATION PROTEIN"/>
    <property type="match status" value="1"/>
</dbReference>
<evidence type="ECO:0000313" key="4">
    <source>
        <dbReference type="EMBL" id="MDQ0392597.1"/>
    </source>
</evidence>
<evidence type="ECO:0000313" key="5">
    <source>
        <dbReference type="Proteomes" id="UP001237448"/>
    </source>
</evidence>
<dbReference type="Gene3D" id="3.30.470.20">
    <property type="entry name" value="ATP-grasp fold, B domain"/>
    <property type="match status" value="1"/>
</dbReference>
<keyword evidence="1" id="KW-0547">Nucleotide-binding</keyword>
<dbReference type="InterPro" id="IPR013815">
    <property type="entry name" value="ATP_grasp_subdomain_1"/>
</dbReference>
<dbReference type="Proteomes" id="UP001237448">
    <property type="component" value="Unassembled WGS sequence"/>
</dbReference>
<dbReference type="SUPFAM" id="SSF56059">
    <property type="entry name" value="Glutathione synthetase ATP-binding domain-like"/>
    <property type="match status" value="1"/>
</dbReference>
<gene>
    <name evidence="4" type="ORF">J3R73_002389</name>
</gene>
<keyword evidence="1" id="KW-0067">ATP-binding</keyword>
<evidence type="ECO:0000256" key="2">
    <source>
        <dbReference type="SAM" id="MobiDB-lite"/>
    </source>
</evidence>
<evidence type="ECO:0000256" key="1">
    <source>
        <dbReference type="PROSITE-ProRule" id="PRU00409"/>
    </source>
</evidence>
<dbReference type="PANTHER" id="PTHR21621:SF0">
    <property type="entry name" value="BETA-CITRYLGLUTAMATE SYNTHASE B-RELATED"/>
    <property type="match status" value="1"/>
</dbReference>
<evidence type="ECO:0000259" key="3">
    <source>
        <dbReference type="PROSITE" id="PS50975"/>
    </source>
</evidence>
<dbReference type="InterPro" id="IPR025839">
    <property type="entry name" value="RLAN_dom"/>
</dbReference>
<dbReference type="Pfam" id="PF14401">
    <property type="entry name" value="RLAN"/>
    <property type="match status" value="1"/>
</dbReference>
<feature type="region of interest" description="Disordered" evidence="2">
    <location>
        <begin position="493"/>
        <end position="525"/>
    </location>
</feature>
<dbReference type="Pfam" id="PF08443">
    <property type="entry name" value="RimK"/>
    <property type="match status" value="1"/>
</dbReference>
<keyword evidence="5" id="KW-1185">Reference proteome</keyword>
<dbReference type="Gene3D" id="3.30.1490.20">
    <property type="entry name" value="ATP-grasp fold, A domain"/>
    <property type="match status" value="1"/>
</dbReference>
<accession>A0ABU0FE62</accession>
<organism evidence="4 5">
    <name type="scientific">Labrys monachus</name>
    <dbReference type="NCBI Taxonomy" id="217067"/>
    <lineage>
        <taxon>Bacteria</taxon>
        <taxon>Pseudomonadati</taxon>
        <taxon>Pseudomonadota</taxon>
        <taxon>Alphaproteobacteria</taxon>
        <taxon>Hyphomicrobiales</taxon>
        <taxon>Xanthobacteraceae</taxon>
        <taxon>Labrys</taxon>
    </lineage>
</organism>
<dbReference type="InterPro" id="IPR013651">
    <property type="entry name" value="ATP-grasp_RimK-type"/>
</dbReference>
<comment type="caution">
    <text evidence="4">The sequence shown here is derived from an EMBL/GenBank/DDBJ whole genome shotgun (WGS) entry which is preliminary data.</text>
</comment>
<name>A0ABU0FE62_9HYPH</name>
<sequence>MSSQVIIVEKRSDFRWPDPDKRVMTAQDFIAEGKGPFHRPRRIVNLCRGYDYLSIGYYVSLLAEARGDRVTPSVETITGMQQKSACAPKLASLGRALGPLGAVPRSVDAMSVQVYFGQAGDAELAELATRGFETFRCPLLAIDLERLDGGEGWKVANLRPLDPRDIDVSRDAVFLDGLGRFSRRPWRATPAASGPRMDLAILHDPADPMPPSNLQTLQAIGRIGQGMDIAVELIEKKDFSRLTQFDALFIRETTAIAHHTFRFARKAANEGMPVIDDPDSILRCTNKAFLSEILLGNQVATPKTLFVTRRTLARFEGGLAYPVVLKVPDGAFSLGVKKAESWAEFEHMARMMLKHSEIILVQEFIYTPFDWRIGVLAGEVIFAAKYHMSEGHWQIIQHDGAGGHVEGRTQAVAVEEVPAEVIGPAVRAARLIGNGLYGVDLKQTRSGVVVIEINDNPNIDIGLEDAAVGEALYRTLLAHFQALVDARHRALPARPGMTGPSPGPKLVSSRPAAPGPLAPLRETGS</sequence>
<dbReference type="RefSeq" id="WP_307426721.1">
    <property type="nucleotide sequence ID" value="NZ_JAUSVK010000001.1"/>
</dbReference>
<dbReference type="PROSITE" id="PS50975">
    <property type="entry name" value="ATP_GRASP"/>
    <property type="match status" value="1"/>
</dbReference>
<dbReference type="EMBL" id="JAUSVK010000001">
    <property type="protein sequence ID" value="MDQ0392597.1"/>
    <property type="molecule type" value="Genomic_DNA"/>
</dbReference>
<proteinExistence type="predicted"/>
<feature type="domain" description="ATP-grasp" evidence="3">
    <location>
        <begin position="291"/>
        <end position="481"/>
    </location>
</feature>
<dbReference type="InterPro" id="IPR011761">
    <property type="entry name" value="ATP-grasp"/>
</dbReference>